<feature type="compositionally biased region" description="Acidic residues" evidence="1">
    <location>
        <begin position="486"/>
        <end position="497"/>
    </location>
</feature>
<dbReference type="AlphaFoldDB" id="A0A8H3HRP4"/>
<feature type="compositionally biased region" description="Low complexity" evidence="1">
    <location>
        <begin position="520"/>
        <end position="538"/>
    </location>
</feature>
<protein>
    <recommendedName>
        <fullName evidence="2">E3 ubiquitin-protein ligase CHFR cysteine rich domain-containing protein</fullName>
    </recommendedName>
</protein>
<feature type="region of interest" description="Disordered" evidence="1">
    <location>
        <begin position="56"/>
        <end position="140"/>
    </location>
</feature>
<name>A0A8H3HRP4_9AGAM</name>
<accession>A0A8H3HRP4</accession>
<evidence type="ECO:0000259" key="2">
    <source>
        <dbReference type="Pfam" id="PF17979"/>
    </source>
</evidence>
<sequence>MEDMEVVWTPRRYDAATLCYTEITMDSSMHSLSFSITTPVDISHSDMGTAISAVRNGRKRRADAHHDEAGGSLNRNTKRMREQGPLSPGRTSEPPESADTTLVNDTDDHHQDHKGKARDTCTTSIVSTLLPPPDTAPPDDRGARLVDEIESELRCGCCTELAYNATCFFEPMSPLFLWIMYDSPFVSFSQCPELYPSHLPSMPHCSDKYHSQQVSISTGTHLFVSKFNHMVLPAMYRVVQSLVAALLRVYPERARTEGERAQADEIYIAGREIPIPPPRAPNSDTLLPQQQNSAGDNLARPCPHCAPNNSFDWTCPRPIPNPDTDRANAWNVENGPPPGHNYCGACDELYAIGAPTSSRCDMCTTGFCGISVPQVCRSHWLHQVRLMSDYNSLQGLIESDRIYDIFNSNSIEVEILFDYLREAEITPNMIYLDIIDHIQATPEGFEPMITRDAFRGSHPVDMRVSDAQYTAARSREQLPSVLFAEFTDEEDSDDEREDERRTGVSAGGSEANRSSSRLTNGSLSGLANGSSSLANGSGRPANGGEASPTTVLPRLADLMRSMRDTETPPSLTLPAVSRRAPNGSTSSIPAPPSTTSILASSSTPSIPVPPLPSSRRRRICRECATEVFLSGLKDWWAREMRTPIGKERLPVWVASRQVCESGETCAEQMNNVGSLGFIQTIQRLFVMLQDQWRLQAHRLGIWRILV</sequence>
<gene>
    <name evidence="3" type="ORF">RDB_LOCUS132486</name>
</gene>
<feature type="compositionally biased region" description="Low complexity" evidence="1">
    <location>
        <begin position="584"/>
        <end position="605"/>
    </location>
</feature>
<evidence type="ECO:0000313" key="4">
    <source>
        <dbReference type="Proteomes" id="UP000663827"/>
    </source>
</evidence>
<evidence type="ECO:0000313" key="3">
    <source>
        <dbReference type="EMBL" id="CAE7195726.1"/>
    </source>
</evidence>
<evidence type="ECO:0000256" key="1">
    <source>
        <dbReference type="SAM" id="MobiDB-lite"/>
    </source>
</evidence>
<dbReference type="Pfam" id="PF17979">
    <property type="entry name" value="zf-CRD"/>
    <property type="match status" value="1"/>
</dbReference>
<dbReference type="Proteomes" id="UP000663827">
    <property type="component" value="Unassembled WGS sequence"/>
</dbReference>
<dbReference type="EMBL" id="CAJNJQ010003284">
    <property type="protein sequence ID" value="CAE7195726.1"/>
    <property type="molecule type" value="Genomic_DNA"/>
</dbReference>
<proteinExistence type="predicted"/>
<feature type="region of interest" description="Disordered" evidence="1">
    <location>
        <begin position="485"/>
        <end position="550"/>
    </location>
</feature>
<reference evidence="3" key="1">
    <citation type="submission" date="2021-01" db="EMBL/GenBank/DDBJ databases">
        <authorList>
            <person name="Kaushik A."/>
        </authorList>
    </citation>
    <scope>NUCLEOTIDE SEQUENCE</scope>
    <source>
        <strain evidence="3">AG5</strain>
    </source>
</reference>
<feature type="domain" description="E3 ubiquitin-protein ligase CHFR cysteine rich" evidence="2">
    <location>
        <begin position="340"/>
        <end position="441"/>
    </location>
</feature>
<dbReference type="InterPro" id="IPR040909">
    <property type="entry name" value="CHFR_Znf-CRD"/>
</dbReference>
<organism evidence="3 4">
    <name type="scientific">Rhizoctonia solani</name>
    <dbReference type="NCBI Taxonomy" id="456999"/>
    <lineage>
        <taxon>Eukaryota</taxon>
        <taxon>Fungi</taxon>
        <taxon>Dikarya</taxon>
        <taxon>Basidiomycota</taxon>
        <taxon>Agaricomycotina</taxon>
        <taxon>Agaricomycetes</taxon>
        <taxon>Cantharellales</taxon>
        <taxon>Ceratobasidiaceae</taxon>
        <taxon>Rhizoctonia</taxon>
    </lineage>
</organism>
<feature type="region of interest" description="Disordered" evidence="1">
    <location>
        <begin position="564"/>
        <end position="613"/>
    </location>
</feature>
<comment type="caution">
    <text evidence="3">The sequence shown here is derived from an EMBL/GenBank/DDBJ whole genome shotgun (WGS) entry which is preliminary data.</text>
</comment>